<keyword evidence="8" id="KW-1185">Reference proteome</keyword>
<protein>
    <recommendedName>
        <fullName evidence="9">BGGP Beta-1-3-galactosyl-O-glycosyl-glycoprotein</fullName>
    </recommendedName>
</protein>
<evidence type="ECO:0000313" key="7">
    <source>
        <dbReference type="EMBL" id="MQL92927.1"/>
    </source>
</evidence>
<dbReference type="SMR" id="A0A843VEL3"/>
<keyword evidence="3" id="KW-0808">Transferase</keyword>
<dbReference type="EMBL" id="NMUH01001501">
    <property type="protein sequence ID" value="MQL92927.1"/>
    <property type="molecule type" value="Genomic_DNA"/>
</dbReference>
<accession>A0A843VEL3</accession>
<dbReference type="PANTHER" id="PTHR45719">
    <property type="entry name" value="GLYCOSYLTRANSFERASE"/>
    <property type="match status" value="1"/>
</dbReference>
<proteinExistence type="predicted"/>
<gene>
    <name evidence="7" type="ORF">Taro_025572</name>
</gene>
<evidence type="ECO:0000256" key="3">
    <source>
        <dbReference type="ARBA" id="ARBA00022679"/>
    </source>
</evidence>
<keyword evidence="6" id="KW-1133">Transmembrane helix</keyword>
<evidence type="ECO:0000256" key="2">
    <source>
        <dbReference type="ARBA" id="ARBA00022676"/>
    </source>
</evidence>
<keyword evidence="5" id="KW-0325">Glycoprotein</keyword>
<evidence type="ECO:0000256" key="6">
    <source>
        <dbReference type="SAM" id="Phobius"/>
    </source>
</evidence>
<dbReference type="Pfam" id="PF02485">
    <property type="entry name" value="Branch"/>
    <property type="match status" value="1"/>
</dbReference>
<reference evidence="7" key="1">
    <citation type="submission" date="2017-07" db="EMBL/GenBank/DDBJ databases">
        <title>Taro Niue Genome Assembly and Annotation.</title>
        <authorList>
            <person name="Atibalentja N."/>
            <person name="Keating K."/>
            <person name="Fields C.J."/>
        </authorList>
    </citation>
    <scope>NUCLEOTIDE SEQUENCE</scope>
    <source>
        <strain evidence="7">Niue_2</strain>
        <tissue evidence="7">Leaf</tissue>
    </source>
</reference>
<sequence length="428" mass="47514">MELWKTRALLIPLAMEKKWAFPVVVSSLLCVFLLATSFNMGLLSSTSILSIFPAKSPSNQTATDFAGSTFSSPTPPPPPASDAVPRLAYLVSGSEGDLEKLWRVLRALYHPRNQYVVHLDLKSPAAERAELARRVEEDPVFAAVGNVHFVAKANMITYKGPTMVANTLHACAILLRKSKDWDWFINLSASDYPLVTQDDLLYTFSSLPRNLSFMEHTSRLGWKEAQRAKPLIVDPGLYLSQKSDIFWITQRRELPTAFKLFTGSAWMALTREFVEFCVWGWDNLPRTLLMYYANFVSSPEGYFQTVLCNTPAFAASAVSHDLHYIAWDVPPKQHPRTLNLTDAPQMFASGAPFARKFKGDDPVLDVIDAELLGRTPGGFVPGGWCDGSPACSELRDAAKLTPGPGALRLKELMAKIARPGSWARGRCK</sequence>
<comment type="subcellular location">
    <subcellularLocation>
        <location evidence="1">Membrane</location>
        <topology evidence="1">Single-pass type II membrane protein</topology>
    </subcellularLocation>
</comment>
<dbReference type="InterPro" id="IPR044610">
    <property type="entry name" value="GLCAT14A/B/C"/>
</dbReference>
<evidence type="ECO:0000256" key="4">
    <source>
        <dbReference type="ARBA" id="ARBA00023136"/>
    </source>
</evidence>
<dbReference type="OrthoDB" id="2019572at2759"/>
<dbReference type="GO" id="GO:0016020">
    <property type="term" value="C:membrane"/>
    <property type="evidence" value="ECO:0007669"/>
    <property type="project" value="UniProtKB-SubCell"/>
</dbReference>
<evidence type="ECO:0000256" key="5">
    <source>
        <dbReference type="ARBA" id="ARBA00023180"/>
    </source>
</evidence>
<evidence type="ECO:0000313" key="8">
    <source>
        <dbReference type="Proteomes" id="UP000652761"/>
    </source>
</evidence>
<keyword evidence="4 6" id="KW-0472">Membrane</keyword>
<name>A0A843VEL3_COLES</name>
<dbReference type="AlphaFoldDB" id="A0A843VEL3"/>
<dbReference type="GO" id="GO:0015020">
    <property type="term" value="F:glucuronosyltransferase activity"/>
    <property type="evidence" value="ECO:0007669"/>
    <property type="project" value="InterPro"/>
</dbReference>
<feature type="transmembrane region" description="Helical" evidence="6">
    <location>
        <begin position="20"/>
        <end position="43"/>
    </location>
</feature>
<dbReference type="PANTHER" id="PTHR45719:SF7">
    <property type="entry name" value="OS01G0201100 PROTEIN"/>
    <property type="match status" value="1"/>
</dbReference>
<keyword evidence="2" id="KW-0328">Glycosyltransferase</keyword>
<keyword evidence="6" id="KW-0812">Transmembrane</keyword>
<dbReference type="InterPro" id="IPR003406">
    <property type="entry name" value="Glyco_trans_14"/>
</dbReference>
<organism evidence="7 8">
    <name type="scientific">Colocasia esculenta</name>
    <name type="common">Wild taro</name>
    <name type="synonym">Arum esculentum</name>
    <dbReference type="NCBI Taxonomy" id="4460"/>
    <lineage>
        <taxon>Eukaryota</taxon>
        <taxon>Viridiplantae</taxon>
        <taxon>Streptophyta</taxon>
        <taxon>Embryophyta</taxon>
        <taxon>Tracheophyta</taxon>
        <taxon>Spermatophyta</taxon>
        <taxon>Magnoliopsida</taxon>
        <taxon>Liliopsida</taxon>
        <taxon>Araceae</taxon>
        <taxon>Aroideae</taxon>
        <taxon>Colocasieae</taxon>
        <taxon>Colocasia</taxon>
    </lineage>
</organism>
<evidence type="ECO:0008006" key="9">
    <source>
        <dbReference type="Google" id="ProtNLM"/>
    </source>
</evidence>
<evidence type="ECO:0000256" key="1">
    <source>
        <dbReference type="ARBA" id="ARBA00004606"/>
    </source>
</evidence>
<comment type="caution">
    <text evidence="7">The sequence shown here is derived from an EMBL/GenBank/DDBJ whole genome shotgun (WGS) entry which is preliminary data.</text>
</comment>
<dbReference type="Proteomes" id="UP000652761">
    <property type="component" value="Unassembled WGS sequence"/>
</dbReference>